<evidence type="ECO:0008006" key="2">
    <source>
        <dbReference type="Google" id="ProtNLM"/>
    </source>
</evidence>
<protein>
    <recommendedName>
        <fullName evidence="2">Flagellin C-terminal domain-containing protein</fullName>
    </recommendedName>
</protein>
<name>X1GNP9_9ZZZZ</name>
<reference evidence="1" key="1">
    <citation type="journal article" date="2014" name="Front. Microbiol.">
        <title>High frequency of phylogenetically diverse reductive dehalogenase-homologous genes in deep subseafloor sedimentary metagenomes.</title>
        <authorList>
            <person name="Kawai M."/>
            <person name="Futagami T."/>
            <person name="Toyoda A."/>
            <person name="Takaki Y."/>
            <person name="Nishi S."/>
            <person name="Hori S."/>
            <person name="Arai W."/>
            <person name="Tsubouchi T."/>
            <person name="Morono Y."/>
            <person name="Uchiyama I."/>
            <person name="Ito T."/>
            <person name="Fujiyama A."/>
            <person name="Inagaki F."/>
            <person name="Takami H."/>
        </authorList>
    </citation>
    <scope>NUCLEOTIDE SEQUENCE</scope>
    <source>
        <strain evidence="1">Expedition CK06-06</strain>
    </source>
</reference>
<accession>X1GNP9</accession>
<dbReference type="AlphaFoldDB" id="X1GNP9"/>
<dbReference type="EMBL" id="BARU01022612">
    <property type="protein sequence ID" value="GAH58822.1"/>
    <property type="molecule type" value="Genomic_DNA"/>
</dbReference>
<sequence>ITGTGTDLVSVPGTYDIFNTLINLRDVLENNKGLSEAQVREILNMLPNPLEEVNKVLIQAEVSIGSKIGFLDDLKHNLKNLKYDTEDEATLLQEADISQIAIDLSRREILYQMSLAVAGRLMSMSLLDFII</sequence>
<comment type="caution">
    <text evidence="1">The sequence shown here is derived from an EMBL/GenBank/DDBJ whole genome shotgun (WGS) entry which is preliminary data.</text>
</comment>
<dbReference type="Gene3D" id="1.20.1330.10">
    <property type="entry name" value="f41 fragment of flagellin, N-terminal domain"/>
    <property type="match status" value="1"/>
</dbReference>
<gene>
    <name evidence="1" type="ORF">S03H2_36806</name>
</gene>
<feature type="non-terminal residue" evidence="1">
    <location>
        <position position="1"/>
    </location>
</feature>
<organism evidence="1">
    <name type="scientific">marine sediment metagenome</name>
    <dbReference type="NCBI Taxonomy" id="412755"/>
    <lineage>
        <taxon>unclassified sequences</taxon>
        <taxon>metagenomes</taxon>
        <taxon>ecological metagenomes</taxon>
    </lineage>
</organism>
<dbReference type="SUPFAM" id="SSF64518">
    <property type="entry name" value="Phase 1 flagellin"/>
    <property type="match status" value="1"/>
</dbReference>
<proteinExistence type="predicted"/>
<evidence type="ECO:0000313" key="1">
    <source>
        <dbReference type="EMBL" id="GAH58822.1"/>
    </source>
</evidence>